<dbReference type="SUPFAM" id="SSF55383">
    <property type="entry name" value="Copper amine oxidase, domain N"/>
    <property type="match status" value="1"/>
</dbReference>
<evidence type="ECO:0000313" key="5">
    <source>
        <dbReference type="Proteomes" id="UP000232101"/>
    </source>
</evidence>
<dbReference type="SUPFAM" id="SSF89260">
    <property type="entry name" value="Collagen-binding domain"/>
    <property type="match status" value="2"/>
</dbReference>
<proteinExistence type="predicted"/>
<dbReference type="Pfam" id="PF04151">
    <property type="entry name" value="PPC"/>
    <property type="match status" value="1"/>
</dbReference>
<evidence type="ECO:0000256" key="1">
    <source>
        <dbReference type="SAM" id="SignalP"/>
    </source>
</evidence>
<evidence type="ECO:0008006" key="6">
    <source>
        <dbReference type="Google" id="ProtNLM"/>
    </source>
</evidence>
<name>A0A2M9Q2Y3_9BACI</name>
<dbReference type="InterPro" id="IPR012854">
    <property type="entry name" value="Cu_amine_oxidase-like_N"/>
</dbReference>
<dbReference type="Gene3D" id="2.60.120.380">
    <property type="match status" value="3"/>
</dbReference>
<evidence type="ECO:0000259" key="3">
    <source>
        <dbReference type="Pfam" id="PF07833"/>
    </source>
</evidence>
<evidence type="ECO:0000259" key="2">
    <source>
        <dbReference type="Pfam" id="PF04151"/>
    </source>
</evidence>
<dbReference type="Proteomes" id="UP000232101">
    <property type="component" value="Unassembled WGS sequence"/>
</dbReference>
<feature type="signal peptide" evidence="1">
    <location>
        <begin position="1"/>
        <end position="34"/>
    </location>
</feature>
<feature type="domain" description="Peptidase C-terminal archaeal/bacterial" evidence="2">
    <location>
        <begin position="173"/>
        <end position="232"/>
    </location>
</feature>
<evidence type="ECO:0000313" key="4">
    <source>
        <dbReference type="EMBL" id="PJO42322.1"/>
    </source>
</evidence>
<accession>A0A2M9Q2Y3</accession>
<comment type="caution">
    <text evidence="4">The sequence shown here is derived from an EMBL/GenBank/DDBJ whole genome shotgun (WGS) entry which is preliminary data.</text>
</comment>
<dbReference type="AlphaFoldDB" id="A0A2M9Q2Y3"/>
<dbReference type="InterPro" id="IPR036582">
    <property type="entry name" value="Mao_N_sf"/>
</dbReference>
<feature type="chain" id="PRO_5014780191" description="Copper amine oxidase" evidence="1">
    <location>
        <begin position="35"/>
        <end position="495"/>
    </location>
</feature>
<gene>
    <name evidence="4" type="ORF">CWD94_18760</name>
</gene>
<dbReference type="Gene3D" id="3.30.457.10">
    <property type="entry name" value="Copper amine oxidase-like, N-terminal domain"/>
    <property type="match status" value="1"/>
</dbReference>
<protein>
    <recommendedName>
        <fullName evidence="6">Copper amine oxidase</fullName>
    </recommendedName>
</protein>
<dbReference type="Pfam" id="PF07833">
    <property type="entry name" value="Cu_amine_oxidN1"/>
    <property type="match status" value="1"/>
</dbReference>
<dbReference type="InterPro" id="IPR007280">
    <property type="entry name" value="Peptidase_C_arc/bac"/>
</dbReference>
<dbReference type="STRING" id="582475.ACZ11_11515"/>
<organism evidence="4 5">
    <name type="scientific">Lysinibacillus xylanilyticus</name>
    <dbReference type="NCBI Taxonomy" id="582475"/>
    <lineage>
        <taxon>Bacteria</taxon>
        <taxon>Bacillati</taxon>
        <taxon>Bacillota</taxon>
        <taxon>Bacilli</taxon>
        <taxon>Bacillales</taxon>
        <taxon>Bacillaceae</taxon>
        <taxon>Lysinibacillus</taxon>
    </lineage>
</organism>
<keyword evidence="1" id="KW-0732">Signal</keyword>
<sequence>MQSSFKGVSLMKKHILSLFLVMFAMFGFTSTSNASNTIYLESGNTHSNTLTSPKESQWYQINTTQDNSDINIYLANTTAPIRFSLYDSNKNLIEWNSTSVFKTLKAGTYYIEVYDYDWGNSYSSGSYEIKATYSSGKNVTHDPTTFEPNDTRENAFPIQSGKKISSLISNENDVDFYKFSTTVDNGDVNIYLANTSAPIKFNLYDSNKNLIASNNSSLFKSLKAGTYYIEVYDFYWDKQYSSGTYDLIATYSTNSKEHNPTTFEPNDTLENAFPIKSNVSINSQISNSSDIDFYSITLNKEGNVNISLSNTSAPIRFKIYDANKKWLDGSSESSSKHLAAGTYYIEVYADYWGDQYSSGTYTLTAGYPNAIAKSNEILLYLNNKTAYINGKNKTLATAPFTKQETTFVPLRFVSEELGAKVNWNSKNNDITVQLNGSKIILNTESYYVTVNGNSKILQVKPEVINGTTFVPLRFVSEALGKSVLWNAKNKSILIK</sequence>
<reference evidence="4 5" key="1">
    <citation type="submission" date="2017-11" db="EMBL/GenBank/DDBJ databases">
        <title>Bacterial isolate from king chilli rhizosphere.</title>
        <authorList>
            <person name="Takhelmayum P."/>
            <person name="Sarangthem I."/>
        </authorList>
    </citation>
    <scope>NUCLEOTIDE SEQUENCE [LARGE SCALE GENOMIC DNA]</scope>
    <source>
        <strain evidence="5">t26</strain>
    </source>
</reference>
<dbReference type="EMBL" id="PHQY01000656">
    <property type="protein sequence ID" value="PJO42322.1"/>
    <property type="molecule type" value="Genomic_DNA"/>
</dbReference>
<feature type="domain" description="Copper amine oxidase-like N-terminal" evidence="3">
    <location>
        <begin position="387"/>
        <end position="494"/>
    </location>
</feature>